<dbReference type="KEGG" id="cok:COCCU_04870"/>
<keyword evidence="2" id="KW-1185">Reference proteome</keyword>
<reference evidence="1 2" key="1">
    <citation type="submission" date="2019-11" db="EMBL/GenBank/DDBJ databases">
        <title>Complete genome sequence of Corynebacterium kalinowskii 1959, a novel Corynebacterium species isolated from soil of a small paddock in Vilsendorf, Germany.</title>
        <authorList>
            <person name="Schaffert L."/>
            <person name="Ruwe M."/>
            <person name="Milse J."/>
            <person name="Hanuschka K."/>
            <person name="Ortseifen V."/>
            <person name="Droste J."/>
            <person name="Brandt D."/>
            <person name="Schlueter L."/>
            <person name="Kutter Y."/>
            <person name="Vinke S."/>
            <person name="Viehoefer P."/>
            <person name="Jacob L."/>
            <person name="Luebke N.-C."/>
            <person name="Schulte-Berndt E."/>
            <person name="Hain C."/>
            <person name="Linder M."/>
            <person name="Schmidt P."/>
            <person name="Wollenschlaeger L."/>
            <person name="Luttermann T."/>
            <person name="Thieme E."/>
            <person name="Hassa J."/>
            <person name="Haak M."/>
            <person name="Wittchen M."/>
            <person name="Mentz A."/>
            <person name="Persicke M."/>
            <person name="Busche T."/>
            <person name="Ruckert C."/>
        </authorList>
    </citation>
    <scope>NUCLEOTIDE SEQUENCE [LARGE SCALE GENOMIC DNA]</scope>
    <source>
        <strain evidence="1 2">2039</strain>
    </source>
</reference>
<accession>A0A6B8WA98</accession>
<proteinExistence type="predicted"/>
<sequence>MMNPPFTTELEVLRHGELEIIAQLPESSNLALVLAAALGENYGWAIYKPLMGEQPLHDFAPGLHTREEAAFLLSESLGWHIVPPTITRENALFGPGSLQWYIDNEGDHYFPLLETRPDLHDQLFRLAVFDLLSNNTDRKSGHVLIDAAGHIWGIDHGLCFHAAPKLRTVIWDFAGEEIPENLLTAVAPLAEEVPGQIAALLSAEEVDALKQRASRILRLPFLPHPRSRRHYPWPLI</sequence>
<dbReference type="AlphaFoldDB" id="A0A6B8WA98"/>
<evidence type="ECO:0000313" key="2">
    <source>
        <dbReference type="Proteomes" id="UP000424462"/>
    </source>
</evidence>
<name>A0A6B8WA98_9CORY</name>
<gene>
    <name evidence="1" type="ORF">COCCU_04870</name>
</gene>
<dbReference type="RefSeq" id="WP_156230479.1">
    <property type="nucleotide sequence ID" value="NZ_CP046455.1"/>
</dbReference>
<dbReference type="InterPro" id="IPR022292">
    <property type="entry name" value="CHP03843"/>
</dbReference>
<evidence type="ECO:0000313" key="1">
    <source>
        <dbReference type="EMBL" id="QGU06920.1"/>
    </source>
</evidence>
<dbReference type="GO" id="GO:0016301">
    <property type="term" value="F:kinase activity"/>
    <property type="evidence" value="ECO:0007669"/>
    <property type="project" value="UniProtKB-KW"/>
</dbReference>
<dbReference type="NCBIfam" id="TIGR03843">
    <property type="entry name" value="SCO1664 family protein"/>
    <property type="match status" value="1"/>
</dbReference>
<dbReference type="Proteomes" id="UP000424462">
    <property type="component" value="Chromosome"/>
</dbReference>
<protein>
    <submittedName>
        <fullName evidence="1">Phosphatidylinositol 3-and 4-kinase</fullName>
    </submittedName>
</protein>
<dbReference type="EMBL" id="CP046455">
    <property type="protein sequence ID" value="QGU06920.1"/>
    <property type="molecule type" value="Genomic_DNA"/>
</dbReference>
<organism evidence="1 2">
    <name type="scientific">Corynebacterium occultum</name>
    <dbReference type="NCBI Taxonomy" id="2675219"/>
    <lineage>
        <taxon>Bacteria</taxon>
        <taxon>Bacillati</taxon>
        <taxon>Actinomycetota</taxon>
        <taxon>Actinomycetes</taxon>
        <taxon>Mycobacteriales</taxon>
        <taxon>Corynebacteriaceae</taxon>
        <taxon>Corynebacterium</taxon>
    </lineage>
</organism>
<keyword evidence="1" id="KW-0418">Kinase</keyword>
<keyword evidence="1" id="KW-0808">Transferase</keyword>